<evidence type="ECO:0000313" key="6">
    <source>
        <dbReference type="EMBL" id="TDE36725.1"/>
    </source>
</evidence>
<comment type="caution">
    <text evidence="6">The sequence shown here is derived from an EMBL/GenBank/DDBJ whole genome shotgun (WGS) entry which is preliminary data.</text>
</comment>
<proteinExistence type="predicted"/>
<dbReference type="InterPro" id="IPR050172">
    <property type="entry name" value="SsuD_RutA_monooxygenase"/>
</dbReference>
<dbReference type="InterPro" id="IPR011251">
    <property type="entry name" value="Luciferase-like_dom"/>
</dbReference>
<organism evidence="6 7">
    <name type="scientific">Antarcticimicrobium sediminis</name>
    <dbReference type="NCBI Taxonomy" id="2546227"/>
    <lineage>
        <taxon>Bacteria</taxon>
        <taxon>Pseudomonadati</taxon>
        <taxon>Pseudomonadota</taxon>
        <taxon>Alphaproteobacteria</taxon>
        <taxon>Rhodobacterales</taxon>
        <taxon>Paracoccaceae</taxon>
        <taxon>Antarcticimicrobium</taxon>
    </lineage>
</organism>
<reference evidence="6 7" key="1">
    <citation type="submission" date="2019-03" db="EMBL/GenBank/DDBJ databases">
        <authorList>
            <person name="Zhang S."/>
        </authorList>
    </citation>
    <scope>NUCLEOTIDE SEQUENCE [LARGE SCALE GENOMIC DNA]</scope>
    <source>
        <strain evidence="6 7">S4J41</strain>
    </source>
</reference>
<dbReference type="RefSeq" id="WP_132830238.1">
    <property type="nucleotide sequence ID" value="NZ_SMFP01000009.1"/>
</dbReference>
<gene>
    <name evidence="6" type="ORF">E1B25_14520</name>
</gene>
<keyword evidence="3" id="KW-0560">Oxidoreductase</keyword>
<feature type="domain" description="Luciferase-like" evidence="5">
    <location>
        <begin position="20"/>
        <end position="337"/>
    </location>
</feature>
<evidence type="ECO:0000259" key="5">
    <source>
        <dbReference type="Pfam" id="PF00296"/>
    </source>
</evidence>
<evidence type="ECO:0000256" key="1">
    <source>
        <dbReference type="ARBA" id="ARBA00022630"/>
    </source>
</evidence>
<dbReference type="Pfam" id="PF00296">
    <property type="entry name" value="Bac_luciferase"/>
    <property type="match status" value="1"/>
</dbReference>
<evidence type="ECO:0000256" key="3">
    <source>
        <dbReference type="ARBA" id="ARBA00023002"/>
    </source>
</evidence>
<dbReference type="AlphaFoldDB" id="A0A4R5EPN4"/>
<keyword evidence="7" id="KW-1185">Reference proteome</keyword>
<sequence length="370" mass="41386">MSSETPARAVHPMQGPHKFKIGVFSFNADGGLALTKVPERWPATWDDIAAVARMADEGGLDFLLPIARWKGFGGEMNSRELSYETFTFAAALAGITKQIALFSTVHVPMVHPVFAAKALATLDHASNGRAGLNIVCGWNPEEFDLFGLKMIENRYDQGMEWFDIINRIYTEDAPFDYDGEYYQLSKVSGKPRPVQQPRPVTLNAAFSPPGRDFAAKAVDYLFTTFTEIEKGREPLEDMKKRSAEQGRDVGVFTTCHVVCRPTQAEAEDYYDYYSRQMADEESLDIYTAGKQKNSSSHDPEAYQLYRQRFAAGAGTYPLVGTPEHIAEEMGRMAEVGFAGTTVSFVNFRDELPYFIDKVMPLLREAGLRES</sequence>
<keyword evidence="4" id="KW-0503">Monooxygenase</keyword>
<dbReference type="Proteomes" id="UP000294662">
    <property type="component" value="Unassembled WGS sequence"/>
</dbReference>
<dbReference type="Gene3D" id="3.20.20.30">
    <property type="entry name" value="Luciferase-like domain"/>
    <property type="match status" value="1"/>
</dbReference>
<evidence type="ECO:0000256" key="4">
    <source>
        <dbReference type="ARBA" id="ARBA00023033"/>
    </source>
</evidence>
<accession>A0A4R5EPN4</accession>
<name>A0A4R5EPN4_9RHOB</name>
<dbReference type="GO" id="GO:0004497">
    <property type="term" value="F:monooxygenase activity"/>
    <property type="evidence" value="ECO:0007669"/>
    <property type="project" value="UniProtKB-KW"/>
</dbReference>
<protein>
    <submittedName>
        <fullName evidence="6">LLM class flavin-dependent oxidoreductase</fullName>
    </submittedName>
</protein>
<evidence type="ECO:0000313" key="7">
    <source>
        <dbReference type="Proteomes" id="UP000294662"/>
    </source>
</evidence>
<dbReference type="GO" id="GO:0016705">
    <property type="term" value="F:oxidoreductase activity, acting on paired donors, with incorporation or reduction of molecular oxygen"/>
    <property type="evidence" value="ECO:0007669"/>
    <property type="project" value="InterPro"/>
</dbReference>
<dbReference type="SUPFAM" id="SSF51679">
    <property type="entry name" value="Bacterial luciferase-like"/>
    <property type="match status" value="1"/>
</dbReference>
<keyword evidence="1" id="KW-0285">Flavoprotein</keyword>
<dbReference type="PANTHER" id="PTHR42847:SF4">
    <property type="entry name" value="ALKANESULFONATE MONOOXYGENASE-RELATED"/>
    <property type="match status" value="1"/>
</dbReference>
<evidence type="ECO:0000256" key="2">
    <source>
        <dbReference type="ARBA" id="ARBA00022643"/>
    </source>
</evidence>
<dbReference type="OrthoDB" id="9779442at2"/>
<dbReference type="InterPro" id="IPR036661">
    <property type="entry name" value="Luciferase-like_sf"/>
</dbReference>
<dbReference type="PANTHER" id="PTHR42847">
    <property type="entry name" value="ALKANESULFONATE MONOOXYGENASE"/>
    <property type="match status" value="1"/>
</dbReference>
<keyword evidence="2" id="KW-0288">FMN</keyword>
<dbReference type="CDD" id="cd01094">
    <property type="entry name" value="Alkanesulfonate_monoxygenase"/>
    <property type="match status" value="1"/>
</dbReference>
<dbReference type="EMBL" id="SMFP01000009">
    <property type="protein sequence ID" value="TDE36725.1"/>
    <property type="molecule type" value="Genomic_DNA"/>
</dbReference>